<dbReference type="PANTHER" id="PTHR14247">
    <property type="entry name" value="BREAST CANCER ANTI-ESTROGEN RESISTANCE PROTEIN 3 HOMOLOG-LIKE PROTEIN"/>
    <property type="match status" value="1"/>
</dbReference>
<evidence type="ECO:0000313" key="4">
    <source>
        <dbReference type="Proteomes" id="UP001558632"/>
    </source>
</evidence>
<evidence type="ECO:0000313" key="3">
    <source>
        <dbReference type="EMBL" id="KAL1242669.1"/>
    </source>
</evidence>
<dbReference type="CDD" id="cd10337">
    <property type="entry name" value="SH2_BCAR3"/>
    <property type="match status" value="1"/>
</dbReference>
<evidence type="ECO:0000256" key="1">
    <source>
        <dbReference type="PROSITE-ProRule" id="PRU00191"/>
    </source>
</evidence>
<dbReference type="SMART" id="SM00252">
    <property type="entry name" value="SH2"/>
    <property type="match status" value="1"/>
</dbReference>
<dbReference type="SUPFAM" id="SSF55550">
    <property type="entry name" value="SH2 domain"/>
    <property type="match status" value="1"/>
</dbReference>
<dbReference type="Gene3D" id="1.10.840.10">
    <property type="entry name" value="Ras guanine-nucleotide exchange factors catalytic domain"/>
    <property type="match status" value="1"/>
</dbReference>
<dbReference type="InterPro" id="IPR036964">
    <property type="entry name" value="RASGEF_cat_dom_sf"/>
</dbReference>
<feature type="domain" description="SH2" evidence="2">
    <location>
        <begin position="15"/>
        <end position="114"/>
    </location>
</feature>
<dbReference type="InterPro" id="IPR000980">
    <property type="entry name" value="SH2"/>
</dbReference>
<proteinExistence type="predicted"/>
<dbReference type="Proteomes" id="UP001558632">
    <property type="component" value="Unassembled WGS sequence"/>
</dbReference>
<keyword evidence="4" id="KW-1185">Reference proteome</keyword>
<evidence type="ECO:0000259" key="2">
    <source>
        <dbReference type="PROSITE" id="PS50001"/>
    </source>
</evidence>
<organism evidence="3 4">
    <name type="scientific">Trichinella spiralis</name>
    <name type="common">Trichina worm</name>
    <dbReference type="NCBI Taxonomy" id="6334"/>
    <lineage>
        <taxon>Eukaryota</taxon>
        <taxon>Metazoa</taxon>
        <taxon>Ecdysozoa</taxon>
        <taxon>Nematoda</taxon>
        <taxon>Enoplea</taxon>
        <taxon>Dorylaimia</taxon>
        <taxon>Trichinellida</taxon>
        <taxon>Trichinellidae</taxon>
        <taxon>Trichinella</taxon>
    </lineage>
</organism>
<sequence length="387" mass="44248">MPSLVWKSRIDDHYWYHGSIDRSQAETLVLYPGDFLVRDSLSREHDYVITCNWQGYPTHFAISRTLQNQGTLYERAFFKIEEEQFDSIPALIHFYVGNKQPLTRDSQCIISKPVNRDPASPPKPCVPFQVDSNRLGAVYQAVMQNVKQQQQQYPAEVRNSSNNISFTNINSLEDGYIYTGNNFNGIVVDDSTERADWLEEHEYCDIDYEELLPIEKSNSNAELAADVKIMNNNSNNNDNGVETNDESETTTKAADSFLIYDAPSNGAPVDMNDIELQLTSRIHVQSYTCEKFPVDLKPMDCRIWPEICKNLLQLDCAELCFCLNREDVRFLSAHACSAHPLIPVDLSLLLLPQGDQFRKDIIERCTTLKYFIIMSILNGDILLNAFN</sequence>
<keyword evidence="1" id="KW-0727">SH2 domain</keyword>
<dbReference type="PRINTS" id="PR00401">
    <property type="entry name" value="SH2DOMAIN"/>
</dbReference>
<dbReference type="EMBL" id="JBEUSY010000195">
    <property type="protein sequence ID" value="KAL1242669.1"/>
    <property type="molecule type" value="Genomic_DNA"/>
</dbReference>
<dbReference type="PROSITE" id="PS50001">
    <property type="entry name" value="SH2"/>
    <property type="match status" value="1"/>
</dbReference>
<name>A0ABR3KTA8_TRISP</name>
<dbReference type="PANTHER" id="PTHR14247:SF8">
    <property type="entry name" value="RAS-GEF DOMAIN-CONTAINING PROTEIN"/>
    <property type="match status" value="1"/>
</dbReference>
<protein>
    <submittedName>
        <fullName evidence="3">Breast cancer anti-estrogen resistance protein</fullName>
    </submittedName>
</protein>
<accession>A0ABR3KTA8</accession>
<dbReference type="Pfam" id="PF00017">
    <property type="entry name" value="SH2"/>
    <property type="match status" value="1"/>
</dbReference>
<reference evidence="3 4" key="1">
    <citation type="submission" date="2024-07" db="EMBL/GenBank/DDBJ databases">
        <title>Enhanced genomic and transcriptomic resources for Trichinella pseudospiralis and T. spiralis underpin the discovery of pronounced molecular differences between stages and species.</title>
        <authorList>
            <person name="Pasi K.K."/>
            <person name="La Rosa G."/>
            <person name="Gomez-Morales M.A."/>
            <person name="Tosini F."/>
            <person name="Sumanam S."/>
            <person name="Young N.D."/>
            <person name="Chang B.C."/>
            <person name="Robin G.B."/>
        </authorList>
    </citation>
    <scope>NUCLEOTIDE SEQUENCE [LARGE SCALE GENOMIC DNA]</scope>
    <source>
        <strain evidence="3">ISS534</strain>
    </source>
</reference>
<dbReference type="Gene3D" id="3.30.505.10">
    <property type="entry name" value="SH2 domain"/>
    <property type="match status" value="1"/>
</dbReference>
<gene>
    <name evidence="3" type="ORF">TSPI_10317</name>
</gene>
<dbReference type="InterPro" id="IPR051853">
    <property type="entry name" value="SH2-Ras-GEF_adapter"/>
</dbReference>
<comment type="caution">
    <text evidence="3">The sequence shown here is derived from an EMBL/GenBank/DDBJ whole genome shotgun (WGS) entry which is preliminary data.</text>
</comment>
<dbReference type="InterPro" id="IPR036860">
    <property type="entry name" value="SH2_dom_sf"/>
</dbReference>
<dbReference type="InterPro" id="IPR044102">
    <property type="entry name" value="SH2_SHEP1/BCAR3/NSP1"/>
</dbReference>